<dbReference type="PRINTS" id="PR00813">
    <property type="entry name" value="BCTERIALGSPG"/>
</dbReference>
<dbReference type="InterPro" id="IPR012902">
    <property type="entry name" value="N_methyl_site"/>
</dbReference>
<evidence type="ECO:0000256" key="3">
    <source>
        <dbReference type="ARBA" id="ARBA00020042"/>
    </source>
</evidence>
<evidence type="ECO:0000256" key="11">
    <source>
        <dbReference type="SAM" id="Phobius"/>
    </source>
</evidence>
<feature type="transmembrane region" description="Helical" evidence="11">
    <location>
        <begin position="12"/>
        <end position="34"/>
    </location>
</feature>
<evidence type="ECO:0000256" key="10">
    <source>
        <dbReference type="SAM" id="MobiDB-lite"/>
    </source>
</evidence>
<dbReference type="AlphaFoldDB" id="D6SKT3"/>
<gene>
    <name evidence="13" type="ORF">Dthio_PD2708</name>
</gene>
<dbReference type="eggNOG" id="COG2165">
    <property type="taxonomic scope" value="Bacteria"/>
</dbReference>
<dbReference type="NCBIfam" id="TIGR02532">
    <property type="entry name" value="IV_pilin_GFxxxE"/>
    <property type="match status" value="1"/>
</dbReference>
<reference evidence="13" key="1">
    <citation type="submission" date="2010-05" db="EMBL/GenBank/DDBJ databases">
        <title>The draft genome of Desulfonatronospira thiodismutans ASO3-1.</title>
        <authorList>
            <consortium name="US DOE Joint Genome Institute (JGI-PGF)"/>
            <person name="Lucas S."/>
            <person name="Copeland A."/>
            <person name="Lapidus A."/>
            <person name="Cheng J.-F."/>
            <person name="Bruce D."/>
            <person name="Goodwin L."/>
            <person name="Pitluck S."/>
            <person name="Chertkov O."/>
            <person name="Brettin T."/>
            <person name="Detter J.C."/>
            <person name="Han C."/>
            <person name="Land M.L."/>
            <person name="Hauser L."/>
            <person name="Kyrpides N."/>
            <person name="Mikhailova N."/>
            <person name="Muyzer G."/>
            <person name="Woyke T."/>
        </authorList>
    </citation>
    <scope>NUCLEOTIDE SEQUENCE [LARGE SCALE GENOMIC DNA]</scope>
    <source>
        <strain evidence="13">ASO3-1</strain>
    </source>
</reference>
<dbReference type="RefSeq" id="WP_008868426.1">
    <property type="nucleotide sequence ID" value="NZ_ACJN02000001.1"/>
</dbReference>
<dbReference type="Gene3D" id="3.30.700.10">
    <property type="entry name" value="Glycoprotein, Type 4 Pilin"/>
    <property type="match status" value="1"/>
</dbReference>
<dbReference type="PANTHER" id="PTHR30093:SF45">
    <property type="entry name" value="TYPE II SECRETION SYSTEM CORE PROTEIN G"/>
    <property type="match status" value="1"/>
</dbReference>
<keyword evidence="8 11" id="KW-1133">Transmembrane helix</keyword>
<dbReference type="Proteomes" id="UP000005496">
    <property type="component" value="Unassembled WGS sequence"/>
</dbReference>
<evidence type="ECO:0000313" key="14">
    <source>
        <dbReference type="Proteomes" id="UP000005496"/>
    </source>
</evidence>
<dbReference type="SUPFAM" id="SSF54523">
    <property type="entry name" value="Pili subunits"/>
    <property type="match status" value="1"/>
</dbReference>
<organism evidence="13 14">
    <name type="scientific">Desulfonatronospira thiodismutans ASO3-1</name>
    <dbReference type="NCBI Taxonomy" id="555779"/>
    <lineage>
        <taxon>Bacteria</taxon>
        <taxon>Pseudomonadati</taxon>
        <taxon>Thermodesulfobacteriota</taxon>
        <taxon>Desulfovibrionia</taxon>
        <taxon>Desulfovibrionales</taxon>
        <taxon>Desulfonatronovibrionaceae</taxon>
        <taxon>Desulfonatronospira</taxon>
    </lineage>
</organism>
<evidence type="ECO:0000256" key="6">
    <source>
        <dbReference type="ARBA" id="ARBA00022519"/>
    </source>
</evidence>
<keyword evidence="4" id="KW-1003">Cell membrane</keyword>
<comment type="subcellular location">
    <subcellularLocation>
        <location evidence="1">Cell inner membrane</location>
        <topology evidence="1">Single-pass membrane protein</topology>
    </subcellularLocation>
</comment>
<evidence type="ECO:0000256" key="4">
    <source>
        <dbReference type="ARBA" id="ARBA00022475"/>
    </source>
</evidence>
<dbReference type="GO" id="GO:0005886">
    <property type="term" value="C:plasma membrane"/>
    <property type="evidence" value="ECO:0007669"/>
    <property type="project" value="UniProtKB-SubCell"/>
</dbReference>
<feature type="region of interest" description="Disordered" evidence="10">
    <location>
        <begin position="126"/>
        <end position="145"/>
    </location>
</feature>
<evidence type="ECO:0000256" key="7">
    <source>
        <dbReference type="ARBA" id="ARBA00022692"/>
    </source>
</evidence>
<dbReference type="InterPro" id="IPR045584">
    <property type="entry name" value="Pilin-like"/>
</dbReference>
<evidence type="ECO:0000256" key="1">
    <source>
        <dbReference type="ARBA" id="ARBA00004377"/>
    </source>
</evidence>
<evidence type="ECO:0000256" key="5">
    <source>
        <dbReference type="ARBA" id="ARBA00022481"/>
    </source>
</evidence>
<evidence type="ECO:0000256" key="9">
    <source>
        <dbReference type="ARBA" id="ARBA00023136"/>
    </source>
</evidence>
<dbReference type="GO" id="GO:0015627">
    <property type="term" value="C:type II protein secretion system complex"/>
    <property type="evidence" value="ECO:0007669"/>
    <property type="project" value="InterPro"/>
</dbReference>
<dbReference type="InterPro" id="IPR000983">
    <property type="entry name" value="Bac_GSPG_pilin"/>
</dbReference>
<feature type="domain" description="Type II secretion system protein GspG C-terminal" evidence="12">
    <location>
        <begin position="38"/>
        <end position="143"/>
    </location>
</feature>
<dbReference type="InterPro" id="IPR013545">
    <property type="entry name" value="T2SS_protein-GspG_C"/>
</dbReference>
<protein>
    <recommendedName>
        <fullName evidence="3">Type II secretion system core protein G</fullName>
    </recommendedName>
</protein>
<dbReference type="InterPro" id="IPR010054">
    <property type="entry name" value="Type2_sec_GspG"/>
</dbReference>
<accession>D6SKT3</accession>
<comment type="caution">
    <text evidence="13">The sequence shown here is derived from an EMBL/GenBank/DDBJ whole genome shotgun (WGS) entry which is preliminary data.</text>
</comment>
<dbReference type="GO" id="GO:0015628">
    <property type="term" value="P:protein secretion by the type II secretion system"/>
    <property type="evidence" value="ECO:0007669"/>
    <property type="project" value="InterPro"/>
</dbReference>
<sequence>MNQTANIKSKNRAGFSLIELIIVMIILGLLASLVGPRLFRHVDEARVSTARSQIELLGTALDSYRLDIGRYPTTEQGLEALRRAPSGVDNWSGPYLPRDIPSDPWGNEYVYKSPGDHGDYDLLSYGADGQPGGEGEDAEIRSWEN</sequence>
<proteinExistence type="inferred from homology"/>
<dbReference type="EMBL" id="ACJN02000001">
    <property type="protein sequence ID" value="EFI35294.1"/>
    <property type="molecule type" value="Genomic_DNA"/>
</dbReference>
<keyword evidence="6" id="KW-0997">Cell inner membrane</keyword>
<keyword evidence="14" id="KW-1185">Reference proteome</keyword>
<evidence type="ECO:0000256" key="2">
    <source>
        <dbReference type="ARBA" id="ARBA00009984"/>
    </source>
</evidence>
<dbReference type="OrthoDB" id="9795612at2"/>
<dbReference type="PANTHER" id="PTHR30093">
    <property type="entry name" value="GENERAL SECRETION PATHWAY PROTEIN G"/>
    <property type="match status" value="1"/>
</dbReference>
<dbReference type="PROSITE" id="PS00409">
    <property type="entry name" value="PROKAR_NTER_METHYL"/>
    <property type="match status" value="1"/>
</dbReference>
<dbReference type="Pfam" id="PF08334">
    <property type="entry name" value="T2SSG"/>
    <property type="match status" value="1"/>
</dbReference>
<evidence type="ECO:0000259" key="12">
    <source>
        <dbReference type="Pfam" id="PF08334"/>
    </source>
</evidence>
<dbReference type="NCBIfam" id="TIGR01710">
    <property type="entry name" value="typeII_sec_gspG"/>
    <property type="match status" value="1"/>
</dbReference>
<evidence type="ECO:0000313" key="13">
    <source>
        <dbReference type="EMBL" id="EFI35294.1"/>
    </source>
</evidence>
<keyword evidence="7 11" id="KW-0812">Transmembrane</keyword>
<evidence type="ECO:0000256" key="8">
    <source>
        <dbReference type="ARBA" id="ARBA00022989"/>
    </source>
</evidence>
<keyword evidence="9 11" id="KW-0472">Membrane</keyword>
<keyword evidence="5" id="KW-0488">Methylation</keyword>
<name>D6SKT3_9BACT</name>
<comment type="similarity">
    <text evidence="2">Belongs to the GSP G family.</text>
</comment>
<dbReference type="Pfam" id="PF07963">
    <property type="entry name" value="N_methyl"/>
    <property type="match status" value="1"/>
</dbReference>